<keyword evidence="3" id="KW-0645">Protease</keyword>
<dbReference type="SUPFAM" id="SSF101821">
    <property type="entry name" value="Aminopeptidase/glucanase lid domain"/>
    <property type="match status" value="1"/>
</dbReference>
<evidence type="ECO:0000256" key="2">
    <source>
        <dbReference type="ARBA" id="ARBA00022438"/>
    </source>
</evidence>
<evidence type="ECO:0000256" key="8">
    <source>
        <dbReference type="PIRSR" id="PIRSR001123-2"/>
    </source>
</evidence>
<accession>A0A9X2BGJ7</accession>
<dbReference type="GO" id="GO:0004177">
    <property type="term" value="F:aminopeptidase activity"/>
    <property type="evidence" value="ECO:0007669"/>
    <property type="project" value="UniProtKB-UniRule"/>
</dbReference>
<evidence type="ECO:0000256" key="3">
    <source>
        <dbReference type="ARBA" id="ARBA00022670"/>
    </source>
</evidence>
<sequence length="352" mass="38761">MDQLLTMLKDLTDAPGVPGNERAARKVMENYISPYADRIAHDHLGSLIAKKKGNSDGPRIMIAGHLDEVGFMVTNITEKGFLRVEALGFWWMQNMMAHRVKVITRKKELTGILGFKFPDVRNLKKTVEIKDMFVDIGAESRQQAEAFGVRPGDSVVPDTEFSVLENPKYLAAKAWDNRIGCAAAIEVMKALHNQEHSNTVYGVGTIQEEVGSRGAKTSAAAISPDVMFAVDVTVADDVPGDRGFVKNGKGPAIILKDNYHIPHKGLRDFVIQVAEEEGIPYQLATLEDGGTDAGEAQFDGKGVPALSITVPTRYIHSHNSILHRDDFENTVKLVTACVARMDNDWLERLHAE</sequence>
<feature type="binding site" evidence="8">
    <location>
        <position position="176"/>
    </location>
    <ligand>
        <name>Zn(2+)</name>
        <dbReference type="ChEBI" id="CHEBI:29105"/>
        <label>1</label>
    </ligand>
</feature>
<feature type="binding site" evidence="8">
    <location>
        <position position="65"/>
    </location>
    <ligand>
        <name>Zn(2+)</name>
        <dbReference type="ChEBI" id="CHEBI:29105"/>
        <label>1</label>
    </ligand>
</feature>
<feature type="binding site" evidence="8">
    <location>
        <position position="316"/>
    </location>
    <ligand>
        <name>Zn(2+)</name>
        <dbReference type="ChEBI" id="CHEBI:29105"/>
        <label>2</label>
    </ligand>
</feature>
<dbReference type="SUPFAM" id="SSF53187">
    <property type="entry name" value="Zn-dependent exopeptidases"/>
    <property type="match status" value="1"/>
</dbReference>
<dbReference type="PANTHER" id="PTHR32481">
    <property type="entry name" value="AMINOPEPTIDASE"/>
    <property type="match status" value="1"/>
</dbReference>
<evidence type="ECO:0000313" key="9">
    <source>
        <dbReference type="EMBL" id="MCK6258402.1"/>
    </source>
</evidence>
<evidence type="ECO:0000256" key="6">
    <source>
        <dbReference type="PIRNR" id="PIRNR001123"/>
    </source>
</evidence>
<dbReference type="PANTHER" id="PTHR32481:SF21">
    <property type="entry name" value="AMINOPEPTIDASE YSDC-RELATED"/>
    <property type="match status" value="1"/>
</dbReference>
<dbReference type="CDD" id="cd05656">
    <property type="entry name" value="M42_Frv"/>
    <property type="match status" value="1"/>
</dbReference>
<reference evidence="9" key="1">
    <citation type="submission" date="2021-09" db="EMBL/GenBank/DDBJ databases">
        <title>Genome analysis of Fictibacillus sp. KIGAM418 isolated from marine sediment.</title>
        <authorList>
            <person name="Seo M.-J."/>
            <person name="Cho E.-S."/>
            <person name="Hwang C.Y."/>
        </authorList>
    </citation>
    <scope>NUCLEOTIDE SEQUENCE</scope>
    <source>
        <strain evidence="9">KIGAM418</strain>
    </source>
</reference>
<dbReference type="GO" id="GO:0006508">
    <property type="term" value="P:proteolysis"/>
    <property type="evidence" value="ECO:0007669"/>
    <property type="project" value="UniProtKB-KW"/>
</dbReference>
<dbReference type="GO" id="GO:0046872">
    <property type="term" value="F:metal ion binding"/>
    <property type="evidence" value="ECO:0007669"/>
    <property type="project" value="UniProtKB-UniRule"/>
</dbReference>
<organism evidence="9 10">
    <name type="scientific">Fictibacillus marinisediminis</name>
    <dbReference type="NCBI Taxonomy" id="2878389"/>
    <lineage>
        <taxon>Bacteria</taxon>
        <taxon>Bacillati</taxon>
        <taxon>Bacillota</taxon>
        <taxon>Bacilli</taxon>
        <taxon>Bacillales</taxon>
        <taxon>Fictibacillaceae</taxon>
        <taxon>Fictibacillus</taxon>
    </lineage>
</organism>
<feature type="binding site" evidence="8">
    <location>
        <position position="209"/>
    </location>
    <ligand>
        <name>Zn(2+)</name>
        <dbReference type="ChEBI" id="CHEBI:29105"/>
        <label>2</label>
    </ligand>
</feature>
<dbReference type="InterPro" id="IPR023367">
    <property type="entry name" value="Peptidase_M42_dom2"/>
</dbReference>
<keyword evidence="2" id="KW-0031">Aminopeptidase</keyword>
<feature type="binding site" evidence="8">
    <location>
        <position position="231"/>
    </location>
    <ligand>
        <name>Zn(2+)</name>
        <dbReference type="ChEBI" id="CHEBI:29105"/>
        <label>1</label>
    </ligand>
</feature>
<dbReference type="InterPro" id="IPR008007">
    <property type="entry name" value="Peptidase_M42"/>
</dbReference>
<name>A0A9X2BGJ7_9BACL</name>
<evidence type="ECO:0000256" key="1">
    <source>
        <dbReference type="ARBA" id="ARBA00006272"/>
    </source>
</evidence>
<evidence type="ECO:0000256" key="5">
    <source>
        <dbReference type="ARBA" id="ARBA00022801"/>
    </source>
</evidence>
<dbReference type="RefSeq" id="WP_248253696.1">
    <property type="nucleotide sequence ID" value="NZ_JAIWJX010000002.1"/>
</dbReference>
<evidence type="ECO:0000256" key="4">
    <source>
        <dbReference type="ARBA" id="ARBA00022723"/>
    </source>
</evidence>
<keyword evidence="5" id="KW-0378">Hydrolase</keyword>
<proteinExistence type="inferred from homology"/>
<feature type="binding site" evidence="8">
    <location>
        <position position="176"/>
    </location>
    <ligand>
        <name>Zn(2+)</name>
        <dbReference type="ChEBI" id="CHEBI:29105"/>
        <label>2</label>
    </ligand>
</feature>
<dbReference type="PIRSF" id="PIRSF001123">
    <property type="entry name" value="PepA_GA"/>
    <property type="match status" value="1"/>
</dbReference>
<dbReference type="Proteomes" id="UP001139011">
    <property type="component" value="Unassembled WGS sequence"/>
</dbReference>
<comment type="similarity">
    <text evidence="1 6">Belongs to the peptidase M42 family.</text>
</comment>
<dbReference type="Gene3D" id="2.40.30.40">
    <property type="entry name" value="Peptidase M42, domain 2"/>
    <property type="match status" value="1"/>
</dbReference>
<comment type="cofactor">
    <cofactor evidence="8">
        <name>a divalent metal cation</name>
        <dbReference type="ChEBI" id="CHEBI:60240"/>
    </cofactor>
    <text evidence="8">Binds 2 divalent metal cations per subunit.</text>
</comment>
<protein>
    <submittedName>
        <fullName evidence="9">M42 family metallopeptidase</fullName>
    </submittedName>
</protein>
<dbReference type="Pfam" id="PF05343">
    <property type="entry name" value="Peptidase_M42"/>
    <property type="match status" value="1"/>
</dbReference>
<keyword evidence="4 8" id="KW-0479">Metal-binding</keyword>
<feature type="active site" description="Proton acceptor" evidence="7">
    <location>
        <position position="208"/>
    </location>
</feature>
<evidence type="ECO:0000313" key="10">
    <source>
        <dbReference type="Proteomes" id="UP001139011"/>
    </source>
</evidence>
<comment type="caution">
    <text evidence="9">The sequence shown here is derived from an EMBL/GenBank/DDBJ whole genome shotgun (WGS) entry which is preliminary data.</text>
</comment>
<evidence type="ECO:0000256" key="7">
    <source>
        <dbReference type="PIRSR" id="PIRSR001123-1"/>
    </source>
</evidence>
<dbReference type="InterPro" id="IPR051464">
    <property type="entry name" value="Peptidase_M42_aminopept"/>
</dbReference>
<dbReference type="AlphaFoldDB" id="A0A9X2BGJ7"/>
<gene>
    <name evidence="9" type="ORF">LCY76_17650</name>
</gene>
<dbReference type="Gene3D" id="3.40.630.10">
    <property type="entry name" value="Zn peptidases"/>
    <property type="match status" value="1"/>
</dbReference>
<keyword evidence="10" id="KW-1185">Reference proteome</keyword>
<dbReference type="EMBL" id="JAIWJX010000002">
    <property type="protein sequence ID" value="MCK6258402.1"/>
    <property type="molecule type" value="Genomic_DNA"/>
</dbReference>